<accession>A0A9P7E2U4</accession>
<protein>
    <submittedName>
        <fullName evidence="2">Uncharacterized protein</fullName>
    </submittedName>
</protein>
<dbReference type="AlphaFoldDB" id="A0A9P7E2U4"/>
<keyword evidence="1" id="KW-0472">Membrane</keyword>
<dbReference type="EMBL" id="JABBWE010000001">
    <property type="protein sequence ID" value="KAG1809816.1"/>
    <property type="molecule type" value="Genomic_DNA"/>
</dbReference>
<comment type="caution">
    <text evidence="2">The sequence shown here is derived from an EMBL/GenBank/DDBJ whole genome shotgun (WGS) entry which is preliminary data.</text>
</comment>
<proteinExistence type="predicted"/>
<sequence>FSHSALAAVSYLRSLAAFVIPLFYPVMYTTLGFGKGDTILAVVAIVIGCSAPWISWHYGSRYGTAVDMNGDNPRQMKSDRSKA</sequence>
<dbReference type="RefSeq" id="XP_041167481.1">
    <property type="nucleotide sequence ID" value="XM_041296925.1"/>
</dbReference>
<evidence type="ECO:0000313" key="2">
    <source>
        <dbReference type="EMBL" id="KAG1809816.1"/>
    </source>
</evidence>
<gene>
    <name evidence="2" type="ORF">HD556DRAFT_1223950</name>
</gene>
<dbReference type="Proteomes" id="UP000719766">
    <property type="component" value="Unassembled WGS sequence"/>
</dbReference>
<name>A0A9P7E2U4_9AGAM</name>
<feature type="non-terminal residue" evidence="2">
    <location>
        <position position="83"/>
    </location>
</feature>
<feature type="transmembrane region" description="Helical" evidence="1">
    <location>
        <begin position="6"/>
        <end position="27"/>
    </location>
</feature>
<dbReference type="GeneID" id="64590689"/>
<keyword evidence="1" id="KW-1133">Transmembrane helix</keyword>
<evidence type="ECO:0000256" key="1">
    <source>
        <dbReference type="SAM" id="Phobius"/>
    </source>
</evidence>
<dbReference type="OrthoDB" id="6770063at2759"/>
<reference evidence="2" key="1">
    <citation type="journal article" date="2020" name="New Phytol.">
        <title>Comparative genomics reveals dynamic genome evolution in host specialist ectomycorrhizal fungi.</title>
        <authorList>
            <person name="Lofgren L.A."/>
            <person name="Nguyen N.H."/>
            <person name="Vilgalys R."/>
            <person name="Ruytinx J."/>
            <person name="Liao H.L."/>
            <person name="Branco S."/>
            <person name="Kuo A."/>
            <person name="LaButti K."/>
            <person name="Lipzen A."/>
            <person name="Andreopoulos W."/>
            <person name="Pangilinan J."/>
            <person name="Riley R."/>
            <person name="Hundley H."/>
            <person name="Na H."/>
            <person name="Barry K."/>
            <person name="Grigoriev I.V."/>
            <person name="Stajich J.E."/>
            <person name="Kennedy P.G."/>
        </authorList>
    </citation>
    <scope>NUCLEOTIDE SEQUENCE</scope>
    <source>
        <strain evidence="2">S12</strain>
    </source>
</reference>
<keyword evidence="1" id="KW-0812">Transmembrane</keyword>
<evidence type="ECO:0000313" key="3">
    <source>
        <dbReference type="Proteomes" id="UP000719766"/>
    </source>
</evidence>
<organism evidence="2 3">
    <name type="scientific">Suillus plorans</name>
    <dbReference type="NCBI Taxonomy" id="116603"/>
    <lineage>
        <taxon>Eukaryota</taxon>
        <taxon>Fungi</taxon>
        <taxon>Dikarya</taxon>
        <taxon>Basidiomycota</taxon>
        <taxon>Agaricomycotina</taxon>
        <taxon>Agaricomycetes</taxon>
        <taxon>Agaricomycetidae</taxon>
        <taxon>Boletales</taxon>
        <taxon>Suillineae</taxon>
        <taxon>Suillaceae</taxon>
        <taxon>Suillus</taxon>
    </lineage>
</organism>
<feature type="transmembrane region" description="Helical" evidence="1">
    <location>
        <begin position="39"/>
        <end position="58"/>
    </location>
</feature>
<keyword evidence="3" id="KW-1185">Reference proteome</keyword>